<keyword evidence="1" id="KW-0732">Signal</keyword>
<dbReference type="HOGENOM" id="CLU_1002157_0_0_1"/>
<dbReference type="OrthoDB" id="6121243at2759"/>
<feature type="chain" id="PRO_5004716119" description="ZP domain-containing protein" evidence="1">
    <location>
        <begin position="21"/>
        <end position="306"/>
    </location>
</feature>
<evidence type="ECO:0000313" key="4">
    <source>
        <dbReference type="Proteomes" id="UP000030746"/>
    </source>
</evidence>
<evidence type="ECO:0000313" key="3">
    <source>
        <dbReference type="EMBL" id="ESO84916.1"/>
    </source>
</evidence>
<dbReference type="AlphaFoldDB" id="V3ZVG5"/>
<sequence length="306" mass="33367">MELFSIVLVIFCISLVSLNGEVLDDFIFDVEPQCGDSLVDNNPVVTVKSDFPISVVASCANGDVGFLSVNGAEHLLQGTFLQKGDFCLFTRRGSTNVYTIEISIRYGVGGSEEHITQKSMMCIVTCTFDLNGMKDSQEHSLTKGILAPVELRVDAGQNIKATLTLDVYDVGDNLITTMRRGRKVYLSATTDGSKSELGLQPVSCFAEGVNSKKRFQFLRAGCGAGMIFDQTEGFDTTGLSTRSPYFRSFQINDEQYLTFECVFTLCASACDGNSCGKGRSKRSSGLFPLIAKSRPIAYENVIKTLN</sequence>
<feature type="signal peptide" evidence="1">
    <location>
        <begin position="1"/>
        <end position="20"/>
    </location>
</feature>
<dbReference type="KEGG" id="lgi:LOTGIDRAFT_168173"/>
<proteinExistence type="predicted"/>
<dbReference type="InterPro" id="IPR001507">
    <property type="entry name" value="ZP_dom"/>
</dbReference>
<organism evidence="3 4">
    <name type="scientific">Lottia gigantea</name>
    <name type="common">Giant owl limpet</name>
    <dbReference type="NCBI Taxonomy" id="225164"/>
    <lineage>
        <taxon>Eukaryota</taxon>
        <taxon>Metazoa</taxon>
        <taxon>Spiralia</taxon>
        <taxon>Lophotrochozoa</taxon>
        <taxon>Mollusca</taxon>
        <taxon>Gastropoda</taxon>
        <taxon>Patellogastropoda</taxon>
        <taxon>Lottioidea</taxon>
        <taxon>Lottiidae</taxon>
        <taxon>Lottia</taxon>
    </lineage>
</organism>
<dbReference type="CTD" id="20240790"/>
<dbReference type="Proteomes" id="UP000030746">
    <property type="component" value="Unassembled WGS sequence"/>
</dbReference>
<dbReference type="GeneID" id="20240790"/>
<dbReference type="RefSeq" id="XP_009064306.1">
    <property type="nucleotide sequence ID" value="XM_009066058.1"/>
</dbReference>
<evidence type="ECO:0000256" key="1">
    <source>
        <dbReference type="SAM" id="SignalP"/>
    </source>
</evidence>
<dbReference type="EMBL" id="KB203357">
    <property type="protein sequence ID" value="ESO84916.1"/>
    <property type="molecule type" value="Genomic_DNA"/>
</dbReference>
<protein>
    <recommendedName>
        <fullName evidence="2">ZP domain-containing protein</fullName>
    </recommendedName>
</protein>
<dbReference type="OMA" id="YECVESI"/>
<feature type="domain" description="ZP" evidence="2">
    <location>
        <begin position="1"/>
        <end position="282"/>
    </location>
</feature>
<dbReference type="InterPro" id="IPR057371">
    <property type="entry name" value="VERL_C"/>
</dbReference>
<accession>V3ZVG5</accession>
<dbReference type="Pfam" id="PF25272">
    <property type="entry name" value="VERL_C"/>
    <property type="match status" value="1"/>
</dbReference>
<dbReference type="PROSITE" id="PS51034">
    <property type="entry name" value="ZP_2"/>
    <property type="match status" value="1"/>
</dbReference>
<gene>
    <name evidence="3" type="ORF">LOTGIDRAFT_168173</name>
</gene>
<reference evidence="3 4" key="1">
    <citation type="journal article" date="2013" name="Nature">
        <title>Insights into bilaterian evolution from three spiralian genomes.</title>
        <authorList>
            <person name="Simakov O."/>
            <person name="Marletaz F."/>
            <person name="Cho S.J."/>
            <person name="Edsinger-Gonzales E."/>
            <person name="Havlak P."/>
            <person name="Hellsten U."/>
            <person name="Kuo D.H."/>
            <person name="Larsson T."/>
            <person name="Lv J."/>
            <person name="Arendt D."/>
            <person name="Savage R."/>
            <person name="Osoegawa K."/>
            <person name="de Jong P."/>
            <person name="Grimwood J."/>
            <person name="Chapman J.A."/>
            <person name="Shapiro H."/>
            <person name="Aerts A."/>
            <person name="Otillar R.P."/>
            <person name="Terry A.Y."/>
            <person name="Boore J.L."/>
            <person name="Grigoriev I.V."/>
            <person name="Lindberg D.R."/>
            <person name="Seaver E.C."/>
            <person name="Weisblat D.A."/>
            <person name="Putnam N.H."/>
            <person name="Rokhsar D.S."/>
        </authorList>
    </citation>
    <scope>NUCLEOTIDE SEQUENCE [LARGE SCALE GENOMIC DNA]</scope>
</reference>
<name>V3ZVG5_LOTGI</name>
<evidence type="ECO:0000259" key="2">
    <source>
        <dbReference type="PROSITE" id="PS51034"/>
    </source>
</evidence>
<keyword evidence="4" id="KW-1185">Reference proteome</keyword>